<keyword evidence="6 10" id="KW-0812">Transmembrane</keyword>
<keyword evidence="9 10" id="KW-0472">Membrane</keyword>
<evidence type="ECO:0000256" key="5">
    <source>
        <dbReference type="ARBA" id="ARBA00022475"/>
    </source>
</evidence>
<sequence length="243" mass="26071">MGSPGMQLAGFILGTLGGCGTLITCVMPEWRRQDMAGEVIEMQIRKQGIWWNCMYFSTGQWHCDDFDRIIVGLPPELQAARALMVLSCILAFGGYFIGNMSLSCTTFMSDNPTGKKRLCITSALLLGLSALMTGVSVSFYAAIVVQDFYLSGGMAATGLSSRGGMGGGIGNVGGRYVYGTALFFGWASMGLGLLGCVLQIMGSRGMDEDDDEYEDSGRNFMAQNNAYNNPAFATKGRTGTEYI</sequence>
<evidence type="ECO:0000256" key="1">
    <source>
        <dbReference type="ARBA" id="ARBA00004435"/>
    </source>
</evidence>
<dbReference type="Gene3D" id="1.20.140.150">
    <property type="match status" value="1"/>
</dbReference>
<feature type="transmembrane region" description="Helical" evidence="10">
    <location>
        <begin position="176"/>
        <end position="198"/>
    </location>
</feature>
<evidence type="ECO:0000256" key="2">
    <source>
        <dbReference type="ARBA" id="ARBA00004651"/>
    </source>
</evidence>
<evidence type="ECO:0000256" key="9">
    <source>
        <dbReference type="ARBA" id="ARBA00023136"/>
    </source>
</evidence>
<evidence type="ECO:0000256" key="3">
    <source>
        <dbReference type="ARBA" id="ARBA00008295"/>
    </source>
</evidence>
<keyword evidence="4" id="KW-0796">Tight junction</keyword>
<protein>
    <submittedName>
        <fullName evidence="11">Oidioi.mRNA.OKI2018_I69.XSR.g16100.t1.cds</fullName>
    </submittedName>
</protein>
<keyword evidence="12" id="KW-1185">Reference proteome</keyword>
<dbReference type="PANTHER" id="PTHR12002">
    <property type="entry name" value="CLAUDIN"/>
    <property type="match status" value="1"/>
</dbReference>
<accession>A0ABN7SJ16</accession>
<gene>
    <name evidence="11" type="ORF">OKIOD_LOCUS7658</name>
</gene>
<keyword evidence="8 10" id="KW-1133">Transmembrane helix</keyword>
<organism evidence="11 12">
    <name type="scientific">Oikopleura dioica</name>
    <name type="common">Tunicate</name>
    <dbReference type="NCBI Taxonomy" id="34765"/>
    <lineage>
        <taxon>Eukaryota</taxon>
        <taxon>Metazoa</taxon>
        <taxon>Chordata</taxon>
        <taxon>Tunicata</taxon>
        <taxon>Appendicularia</taxon>
        <taxon>Copelata</taxon>
        <taxon>Oikopleuridae</taxon>
        <taxon>Oikopleura</taxon>
    </lineage>
</organism>
<reference evidence="11 12" key="1">
    <citation type="submission" date="2021-04" db="EMBL/GenBank/DDBJ databases">
        <authorList>
            <person name="Bliznina A."/>
        </authorList>
    </citation>
    <scope>NUCLEOTIDE SEQUENCE [LARGE SCALE GENOMIC DNA]</scope>
</reference>
<comment type="similarity">
    <text evidence="3">Belongs to the claudin family.</text>
</comment>
<name>A0ABN7SJ16_OIKDI</name>
<evidence type="ECO:0000256" key="6">
    <source>
        <dbReference type="ARBA" id="ARBA00022692"/>
    </source>
</evidence>
<proteinExistence type="inferred from homology"/>
<evidence type="ECO:0000256" key="7">
    <source>
        <dbReference type="ARBA" id="ARBA00022949"/>
    </source>
</evidence>
<evidence type="ECO:0000256" key="10">
    <source>
        <dbReference type="SAM" id="Phobius"/>
    </source>
</evidence>
<comment type="subcellular location">
    <subcellularLocation>
        <location evidence="1">Cell junction</location>
        <location evidence="1">Tight junction</location>
    </subcellularLocation>
    <subcellularLocation>
        <location evidence="2">Cell membrane</location>
        <topology evidence="2">Multi-pass membrane protein</topology>
    </subcellularLocation>
</comment>
<dbReference type="PRINTS" id="PR01077">
    <property type="entry name" value="CLAUDIN"/>
</dbReference>
<feature type="transmembrane region" description="Helical" evidence="10">
    <location>
        <begin position="118"/>
        <end position="143"/>
    </location>
</feature>
<evidence type="ECO:0000256" key="8">
    <source>
        <dbReference type="ARBA" id="ARBA00022989"/>
    </source>
</evidence>
<keyword evidence="5" id="KW-1003">Cell membrane</keyword>
<feature type="transmembrane region" description="Helical" evidence="10">
    <location>
        <begin position="79"/>
        <end position="97"/>
    </location>
</feature>
<dbReference type="InterPro" id="IPR004031">
    <property type="entry name" value="PMP22/EMP/MP20/Claudin"/>
</dbReference>
<evidence type="ECO:0000313" key="12">
    <source>
        <dbReference type="Proteomes" id="UP001158576"/>
    </source>
</evidence>
<dbReference type="InterPro" id="IPR006187">
    <property type="entry name" value="Claudin"/>
</dbReference>
<evidence type="ECO:0000313" key="11">
    <source>
        <dbReference type="EMBL" id="CAG5098932.1"/>
    </source>
</evidence>
<keyword evidence="7" id="KW-0965">Cell junction</keyword>
<evidence type="ECO:0000256" key="4">
    <source>
        <dbReference type="ARBA" id="ARBA00022427"/>
    </source>
</evidence>
<dbReference type="Proteomes" id="UP001158576">
    <property type="component" value="Chromosome XSR"/>
</dbReference>
<dbReference type="EMBL" id="OU015569">
    <property type="protein sequence ID" value="CAG5098932.1"/>
    <property type="molecule type" value="Genomic_DNA"/>
</dbReference>
<dbReference type="Pfam" id="PF00822">
    <property type="entry name" value="PMP22_Claudin"/>
    <property type="match status" value="1"/>
</dbReference>